<evidence type="ECO:0000256" key="1">
    <source>
        <dbReference type="ARBA" id="ARBA00006930"/>
    </source>
</evidence>
<dbReference type="GO" id="GO:0016887">
    <property type="term" value="F:ATP hydrolysis activity"/>
    <property type="evidence" value="ECO:0007669"/>
    <property type="project" value="InterPro"/>
</dbReference>
<comment type="subunit">
    <text evidence="2">Heterodimer of SbcC and SbcD.</text>
</comment>
<dbReference type="PANTHER" id="PTHR32114:SF2">
    <property type="entry name" value="ABC TRANSPORTER ABCH.3"/>
    <property type="match status" value="1"/>
</dbReference>
<sequence>MKPLLLKIKGLNSFIEEQHIDFNRLSEGGLFGIFGPTGSGKSTILDGITLALYGKIPRAGGQLNGIVNTQTDTAQVIFKFGLGASGQYSIYQVQRTYKRTFNSKTGHERVSTKAASLYDLSEPDNPKVLYEGQREVNAGIEELIGLNAEDFTRSVVLPQGSFSEFLQMTGGDRGQMLERIFALEEYGEKMSARIKRLKDSQYLQVAQMESLLSAYADVSEDTMTEQRSQLERLKADCLLTEYLWRDVEAKFQKYKLIWEWQEELETYRQQADELNLQKEKINEWQAQIDRAEQAAQIKPLLNRLEQREFEAAERNKKLLVLNRQVTELDEQLMNTRQDWEKACQKRDLEVPRGREKILQLKRGIKIAEEIKQIQNEYDELRRQYQTFSQTLTELKKDLEQKQNEITARLELSNGCRKKLEELKISPHIREKLNHAYEEERQLQQESRKQEELQQYINQLNTGLRAGQLKIKTLTEQHQLKKAVLDELFVKKRNLEENCPGCQEDLLNWQQKNNQLQQEIDTLAAWQQEKKTLQESLAKLYAKKTSLSERFSQEQGELKSQETLRQEYQQLIGQNREKNLAAVLAKKLCPGEACPVCGSTSHPAPVQADEGREMEALTQKHLLLDKQVAEQQALVRQIELELRDLSAKVVYQEQTLAALDERIDGRQLADLQVQAQKNLDYFRELKSAINSWENQQKNTDDQINELKDQLSRWNTEVAALKTAQQKDCENLAKQESLQEQSRLRLQTSQERLNLLCTELGIQQAEEEYLQVLQNDRQAENLESQLKVQQTELSRLETERLSLQEEVNRLDLSRTEITTRGQEKNQLLKQLQAELKTICGEEDPKTALADQEKIITDIENNYQKINSSFEYQKELYTELKQQHSNLKGDLRSLRKVLEQERIEFEQALSQNGFADRVELSKFYRDEYAINQLRQSVQEYNADLALNVAHIQRIEQKLSGFSISTEDWQKLQLRREELQGRREDLKNRLILQEATYNEAEKRWSVRQELHRKKDDLDHEYGLITDLENIFKGKRFIEYIARIQLDYISREASVKLKDITRGRYALELSAEGNFIVRDDYNGGVRRATHTLSGGETFLTSLALALALSSHIQMGRASLEFFFLDEGFGTLDAETLEIVVDALENLRSEKLTVGVISHVEELKQRVARRLIVTQAVPGVSGSTVFIE</sequence>
<evidence type="ECO:0000256" key="3">
    <source>
        <dbReference type="ARBA" id="ARBA00013368"/>
    </source>
</evidence>
<dbReference type="SUPFAM" id="SSF52540">
    <property type="entry name" value="P-loop containing nucleoside triphosphate hydrolases"/>
    <property type="match status" value="1"/>
</dbReference>
<feature type="coiled-coil region" evidence="4">
    <location>
        <begin position="965"/>
        <end position="999"/>
    </location>
</feature>
<dbReference type="PANTHER" id="PTHR32114">
    <property type="entry name" value="ABC TRANSPORTER ABCH.3"/>
    <property type="match status" value="1"/>
</dbReference>
<feature type="domain" description="Rad50/SbcC-type AAA" evidence="5">
    <location>
        <begin position="6"/>
        <end position="303"/>
    </location>
</feature>
<evidence type="ECO:0000259" key="5">
    <source>
        <dbReference type="Pfam" id="PF13476"/>
    </source>
</evidence>
<feature type="coiled-coil region" evidence="4">
    <location>
        <begin position="681"/>
        <end position="722"/>
    </location>
</feature>
<dbReference type="Pfam" id="PF13558">
    <property type="entry name" value="SbcC_Walker_B"/>
    <property type="match status" value="1"/>
</dbReference>
<feature type="coiled-coil region" evidence="4">
    <location>
        <begin position="874"/>
        <end position="908"/>
    </location>
</feature>
<name>A0A0E4G8S8_9FIRM</name>
<dbReference type="Proteomes" id="UP000045545">
    <property type="component" value="Unassembled WGS sequence"/>
</dbReference>
<keyword evidence="4" id="KW-0175">Coiled coil</keyword>
<dbReference type="Pfam" id="PF13476">
    <property type="entry name" value="AAA_23"/>
    <property type="match status" value="1"/>
</dbReference>
<feature type="coiled-coil region" evidence="4">
    <location>
        <begin position="363"/>
        <end position="453"/>
    </location>
</feature>
<dbReference type="EMBL" id="CGIH01000002">
    <property type="protein sequence ID" value="CFW97337.1"/>
    <property type="molecule type" value="Genomic_DNA"/>
</dbReference>
<evidence type="ECO:0000313" key="6">
    <source>
        <dbReference type="EMBL" id="CFW97337.1"/>
    </source>
</evidence>
<dbReference type="InterPro" id="IPR027417">
    <property type="entry name" value="P-loop_NTPase"/>
</dbReference>
<dbReference type="Gene3D" id="3.40.50.300">
    <property type="entry name" value="P-loop containing nucleotide triphosphate hydrolases"/>
    <property type="match status" value="2"/>
</dbReference>
<feature type="coiled-coil region" evidence="4">
    <location>
        <begin position="515"/>
        <end position="549"/>
    </location>
</feature>
<reference evidence="6 7" key="1">
    <citation type="submission" date="2015-03" db="EMBL/GenBank/DDBJ databases">
        <authorList>
            <person name="Murphy D."/>
        </authorList>
    </citation>
    <scope>NUCLEOTIDE SEQUENCE [LARGE SCALE GENOMIC DNA]</scope>
    <source>
        <strain evidence="6 7">OL-4</strain>
    </source>
</reference>
<proteinExistence type="inferred from homology"/>
<feature type="coiled-coil region" evidence="4">
    <location>
        <begin position="216"/>
        <end position="294"/>
    </location>
</feature>
<evidence type="ECO:0000313" key="7">
    <source>
        <dbReference type="Proteomes" id="UP000045545"/>
    </source>
</evidence>
<evidence type="ECO:0000256" key="2">
    <source>
        <dbReference type="ARBA" id="ARBA00011322"/>
    </source>
</evidence>
<evidence type="ECO:0000256" key="4">
    <source>
        <dbReference type="SAM" id="Coils"/>
    </source>
</evidence>
<protein>
    <recommendedName>
        <fullName evidence="3">Nuclease SbcCD subunit C</fullName>
    </recommendedName>
</protein>
<dbReference type="STRING" id="690567.79"/>
<accession>A0A0E4G8S8</accession>
<organism evidence="6 7">
    <name type="scientific">Syntrophomonas zehnderi OL-4</name>
    <dbReference type="NCBI Taxonomy" id="690567"/>
    <lineage>
        <taxon>Bacteria</taxon>
        <taxon>Bacillati</taxon>
        <taxon>Bacillota</taxon>
        <taxon>Clostridia</taxon>
        <taxon>Eubacteriales</taxon>
        <taxon>Syntrophomonadaceae</taxon>
        <taxon>Syntrophomonas</taxon>
    </lineage>
</organism>
<gene>
    <name evidence="6" type="ORF">79</name>
</gene>
<dbReference type="GO" id="GO:0006302">
    <property type="term" value="P:double-strand break repair"/>
    <property type="evidence" value="ECO:0007669"/>
    <property type="project" value="InterPro"/>
</dbReference>
<keyword evidence="6" id="KW-0378">Hydrolase</keyword>
<dbReference type="InterPro" id="IPR038729">
    <property type="entry name" value="Rad50/SbcC_AAA"/>
</dbReference>
<comment type="similarity">
    <text evidence="1">Belongs to the SMC family. SbcC subfamily.</text>
</comment>
<feature type="coiled-coil region" evidence="4">
    <location>
        <begin position="760"/>
        <end position="811"/>
    </location>
</feature>
<keyword evidence="7" id="KW-1185">Reference proteome</keyword>
<dbReference type="AlphaFoldDB" id="A0A0E4G8S8"/>